<feature type="transmembrane region" description="Helical" evidence="19">
    <location>
        <begin position="290"/>
        <end position="312"/>
    </location>
</feature>
<evidence type="ECO:0000256" key="19">
    <source>
        <dbReference type="SAM" id="Phobius"/>
    </source>
</evidence>
<evidence type="ECO:0000256" key="1">
    <source>
        <dbReference type="ARBA" id="ARBA00004651"/>
    </source>
</evidence>
<keyword evidence="4 17" id="KW-0812">Transmembrane</keyword>
<dbReference type="GO" id="GO:0016496">
    <property type="term" value="F:substance P receptor activity"/>
    <property type="evidence" value="ECO:0007669"/>
    <property type="project" value="TreeGrafter"/>
</dbReference>
<dbReference type="FunFam" id="1.20.1070.10:FF:000078">
    <property type="entry name" value="Neuromedin-K receptor"/>
    <property type="match status" value="1"/>
</dbReference>
<sequence length="411" mass="47109">MDNALPLEAELEHQWLLNASLNESFANQFVQPPWQVALWAVAYALIVVVSVVGNVVVMWIILAHKRMRTVTNYFLVNLAFAEASMSAFNTVVNFTYAIHNEWYYGLLYCKFHNFFPIAAVFASIYSMTAIALDRYMAIIHPLQPRLSATATKVVIGVIWLLAFLLAFPQGYYSVMEELPGRLVCLVEWPEHSTNVYGKTYHFCMTILIYFLPLLVIGCAYTVVGITLWASEIPGDNSDRYHEQVSAKRKVVKMMIIVVCTFALCWLPYHIYFTLQYFNPEWYLQKFIQQVYLAIMWLAMSSTMYNPIIYCCLNDRFRVGFKHAFRWCPFVSAGEYEGLEMKSARYLQTQSSMYKVSRIETTVSSAVGAVEEELEESSKAKRLSVDMTSNGSSRSDSKTVSESFSFYSNTLT</sequence>
<evidence type="ECO:0000256" key="15">
    <source>
        <dbReference type="ARBA" id="ARBA00031714"/>
    </source>
</evidence>
<feature type="transmembrane region" description="Helical" evidence="19">
    <location>
        <begin position="250"/>
        <end position="270"/>
    </location>
</feature>
<feature type="compositionally biased region" description="Polar residues" evidence="18">
    <location>
        <begin position="385"/>
        <end position="399"/>
    </location>
</feature>
<evidence type="ECO:0000256" key="8">
    <source>
        <dbReference type="ARBA" id="ARBA00023139"/>
    </source>
</evidence>
<dbReference type="GO" id="GO:0005886">
    <property type="term" value="C:plasma membrane"/>
    <property type="evidence" value="ECO:0007669"/>
    <property type="project" value="UniProtKB-SubCell"/>
</dbReference>
<evidence type="ECO:0000313" key="21">
    <source>
        <dbReference type="EMBL" id="NXV94096.1"/>
    </source>
</evidence>
<keyword evidence="5 19" id="KW-1133">Transmembrane helix</keyword>
<proteinExistence type="inferred from homology"/>
<reference evidence="21 22" key="1">
    <citation type="submission" date="2019-09" db="EMBL/GenBank/DDBJ databases">
        <title>Bird 10,000 Genomes (B10K) Project - Family phase.</title>
        <authorList>
            <person name="Zhang G."/>
        </authorList>
    </citation>
    <scope>NUCLEOTIDE SEQUENCE [LARGE SCALE GENOMIC DNA]</scope>
    <source>
        <strain evidence="21">OUT-0025</strain>
        <tissue evidence="21">Blood</tissue>
    </source>
</reference>
<evidence type="ECO:0000256" key="14">
    <source>
        <dbReference type="ARBA" id="ARBA00031678"/>
    </source>
</evidence>
<keyword evidence="13" id="KW-0449">Lipoprotein</keyword>
<evidence type="ECO:0000256" key="5">
    <source>
        <dbReference type="ARBA" id="ARBA00022989"/>
    </source>
</evidence>
<evidence type="ECO:0000256" key="18">
    <source>
        <dbReference type="SAM" id="MobiDB-lite"/>
    </source>
</evidence>
<feature type="non-terminal residue" evidence="21">
    <location>
        <position position="411"/>
    </location>
</feature>
<dbReference type="CDD" id="cd16002">
    <property type="entry name" value="7tmA_NK1R"/>
    <property type="match status" value="1"/>
</dbReference>
<dbReference type="PROSITE" id="PS00237">
    <property type="entry name" value="G_PROTEIN_RECEP_F1_1"/>
    <property type="match status" value="1"/>
</dbReference>
<keyword evidence="6 17" id="KW-0297">G-protein coupled receptor</keyword>
<accession>A0A7L3XXI1</accession>
<evidence type="ECO:0000256" key="4">
    <source>
        <dbReference type="ARBA" id="ARBA00022692"/>
    </source>
</evidence>
<evidence type="ECO:0000313" key="22">
    <source>
        <dbReference type="Proteomes" id="UP000535403"/>
    </source>
</evidence>
<keyword evidence="3" id="KW-1003">Cell membrane</keyword>
<evidence type="ECO:0000256" key="16">
    <source>
        <dbReference type="PIRSR" id="PIRSR601681-50"/>
    </source>
</evidence>
<comment type="caution">
    <text evidence="21">The sequence shown here is derived from an EMBL/GenBank/DDBJ whole genome shotgun (WGS) entry which is preliminary data.</text>
</comment>
<protein>
    <recommendedName>
        <fullName evidence="2">Substance-P receptor</fullName>
    </recommendedName>
    <alternativeName>
        <fullName evidence="14">NK-1 receptor</fullName>
    </alternativeName>
    <alternativeName>
        <fullName evidence="15">Tachykinin receptor 1</fullName>
    </alternativeName>
</protein>
<comment type="subcellular location">
    <subcellularLocation>
        <location evidence="1">Cell membrane</location>
        <topology evidence="1">Multi-pass membrane protein</topology>
    </subcellularLocation>
</comment>
<feature type="transmembrane region" description="Helical" evidence="19">
    <location>
        <begin position="206"/>
        <end position="229"/>
    </location>
</feature>
<keyword evidence="7 19" id="KW-0472">Membrane</keyword>
<dbReference type="Gene3D" id="1.20.1070.10">
    <property type="entry name" value="Rhodopsin 7-helix transmembrane proteins"/>
    <property type="match status" value="1"/>
</dbReference>
<evidence type="ECO:0000256" key="3">
    <source>
        <dbReference type="ARBA" id="ARBA00022475"/>
    </source>
</evidence>
<dbReference type="PANTHER" id="PTHR46925">
    <property type="entry name" value="G-PROTEIN COUPLED RECEPTOR TKR-1-RELATED"/>
    <property type="match status" value="1"/>
</dbReference>
<evidence type="ECO:0000256" key="12">
    <source>
        <dbReference type="ARBA" id="ARBA00023224"/>
    </source>
</evidence>
<dbReference type="PROSITE" id="PS50262">
    <property type="entry name" value="G_PROTEIN_RECEP_F1_2"/>
    <property type="match status" value="1"/>
</dbReference>
<keyword evidence="9 16" id="KW-1015">Disulfide bond</keyword>
<dbReference type="PRINTS" id="PR01024">
    <property type="entry name" value="NEUROKININ1R"/>
</dbReference>
<evidence type="ECO:0000256" key="13">
    <source>
        <dbReference type="ARBA" id="ARBA00023288"/>
    </source>
</evidence>
<dbReference type="PRINTS" id="PR00244">
    <property type="entry name" value="NEUROKININR"/>
</dbReference>
<keyword evidence="11" id="KW-0325">Glycoprotein</keyword>
<dbReference type="InterPro" id="IPR000046">
    <property type="entry name" value="NK1_rcpt"/>
</dbReference>
<dbReference type="AlphaFoldDB" id="A0A7L3XXI1"/>
<evidence type="ECO:0000256" key="2">
    <source>
        <dbReference type="ARBA" id="ARBA00013755"/>
    </source>
</evidence>
<gene>
    <name evidence="21" type="primary">Tacr1</name>
    <name evidence="21" type="ORF">CALBOR_R03208</name>
</gene>
<dbReference type="EMBL" id="VZUG01028496">
    <property type="protein sequence ID" value="NXV94096.1"/>
    <property type="molecule type" value="Genomic_DNA"/>
</dbReference>
<dbReference type="GO" id="GO:1902093">
    <property type="term" value="P:positive regulation of flagellated sperm motility"/>
    <property type="evidence" value="ECO:0007669"/>
    <property type="project" value="TreeGrafter"/>
</dbReference>
<dbReference type="InterPro" id="IPR017452">
    <property type="entry name" value="GPCR_Rhodpsn_7TM"/>
</dbReference>
<feature type="region of interest" description="Disordered" evidence="18">
    <location>
        <begin position="378"/>
        <end position="399"/>
    </location>
</feature>
<evidence type="ECO:0000256" key="7">
    <source>
        <dbReference type="ARBA" id="ARBA00023136"/>
    </source>
</evidence>
<dbReference type="InterPro" id="IPR000276">
    <property type="entry name" value="GPCR_Rhodpsn"/>
</dbReference>
<evidence type="ECO:0000256" key="11">
    <source>
        <dbReference type="ARBA" id="ARBA00023180"/>
    </source>
</evidence>
<keyword evidence="22" id="KW-1185">Reference proteome</keyword>
<evidence type="ECO:0000256" key="17">
    <source>
        <dbReference type="RuleBase" id="RU000688"/>
    </source>
</evidence>
<dbReference type="GO" id="GO:0097225">
    <property type="term" value="C:sperm midpiece"/>
    <property type="evidence" value="ECO:0007669"/>
    <property type="project" value="TreeGrafter"/>
</dbReference>
<feature type="disulfide bond" evidence="16">
    <location>
        <begin position="109"/>
        <end position="184"/>
    </location>
</feature>
<keyword evidence="12 17" id="KW-0807">Transducer</keyword>
<dbReference type="Pfam" id="PF00001">
    <property type="entry name" value="7tm_1"/>
    <property type="match status" value="1"/>
</dbReference>
<evidence type="ECO:0000256" key="10">
    <source>
        <dbReference type="ARBA" id="ARBA00023170"/>
    </source>
</evidence>
<feature type="domain" description="G-protein coupled receptors family 1 profile" evidence="20">
    <location>
        <begin position="53"/>
        <end position="309"/>
    </location>
</feature>
<evidence type="ECO:0000256" key="9">
    <source>
        <dbReference type="ARBA" id="ARBA00023157"/>
    </source>
</evidence>
<dbReference type="PRINTS" id="PR00237">
    <property type="entry name" value="GPCRRHODOPSN"/>
</dbReference>
<keyword evidence="10 17" id="KW-0675">Receptor</keyword>
<feature type="non-terminal residue" evidence="21">
    <location>
        <position position="1"/>
    </location>
</feature>
<feature type="transmembrane region" description="Helical" evidence="19">
    <location>
        <begin position="153"/>
        <end position="172"/>
    </location>
</feature>
<evidence type="ECO:0000259" key="20">
    <source>
        <dbReference type="PROSITE" id="PS50262"/>
    </source>
</evidence>
<dbReference type="InterPro" id="IPR001681">
    <property type="entry name" value="Neurokn_rcpt"/>
</dbReference>
<name>A0A7L3XXI1_9AVES</name>
<keyword evidence="8" id="KW-0564">Palmitate</keyword>
<evidence type="ECO:0000256" key="6">
    <source>
        <dbReference type="ARBA" id="ARBA00023040"/>
    </source>
</evidence>
<dbReference type="SUPFAM" id="SSF81321">
    <property type="entry name" value="Family A G protein-coupled receptor-like"/>
    <property type="match status" value="1"/>
</dbReference>
<comment type="similarity">
    <text evidence="17">Belongs to the G-protein coupled receptor 1 family.</text>
</comment>
<dbReference type="Proteomes" id="UP000535403">
    <property type="component" value="Unassembled WGS sequence"/>
</dbReference>
<organism evidence="21 22">
    <name type="scientific">Calonectris borealis</name>
    <name type="common">Cory's shearwater</name>
    <dbReference type="NCBI Taxonomy" id="1323832"/>
    <lineage>
        <taxon>Eukaryota</taxon>
        <taxon>Metazoa</taxon>
        <taxon>Chordata</taxon>
        <taxon>Craniata</taxon>
        <taxon>Vertebrata</taxon>
        <taxon>Euteleostomi</taxon>
        <taxon>Archelosauria</taxon>
        <taxon>Archosauria</taxon>
        <taxon>Dinosauria</taxon>
        <taxon>Saurischia</taxon>
        <taxon>Theropoda</taxon>
        <taxon>Coelurosauria</taxon>
        <taxon>Aves</taxon>
        <taxon>Neognathae</taxon>
        <taxon>Neoaves</taxon>
        <taxon>Aequornithes</taxon>
        <taxon>Procellariiformes</taxon>
        <taxon>Procellariidae</taxon>
        <taxon>Calonectris</taxon>
    </lineage>
</organism>
<feature type="transmembrane region" description="Helical" evidence="19">
    <location>
        <begin position="114"/>
        <end position="132"/>
    </location>
</feature>
<feature type="transmembrane region" description="Helical" evidence="19">
    <location>
        <begin position="74"/>
        <end position="94"/>
    </location>
</feature>
<dbReference type="PANTHER" id="PTHR46925:SF4">
    <property type="entry name" value="SUBSTANCE-P RECEPTOR"/>
    <property type="match status" value="1"/>
</dbReference>
<feature type="transmembrane region" description="Helical" evidence="19">
    <location>
        <begin position="36"/>
        <end position="62"/>
    </location>
</feature>